<dbReference type="AlphaFoldDB" id="A0A0D3EC53"/>
<dbReference type="Proteomes" id="UP000032141">
    <property type="component" value="Chromosome C9"/>
</dbReference>
<reference evidence="3" key="2">
    <citation type="submission" date="2015-03" db="UniProtKB">
        <authorList>
            <consortium name="EnsemblPlants"/>
        </authorList>
    </citation>
    <scope>IDENTIFICATION</scope>
</reference>
<dbReference type="PROSITE" id="PS50158">
    <property type="entry name" value="ZF_CCHC"/>
    <property type="match status" value="1"/>
</dbReference>
<dbReference type="STRING" id="109376.A0A0D3EC53"/>
<dbReference type="HOGENOM" id="CLU_018037_0_0_1"/>
<dbReference type="GO" id="GO:0003676">
    <property type="term" value="F:nucleic acid binding"/>
    <property type="evidence" value="ECO:0007669"/>
    <property type="project" value="InterPro"/>
</dbReference>
<dbReference type="OMA" id="NDYKRED"/>
<name>A0A0D3EC53_BRAOL</name>
<evidence type="ECO:0000313" key="3">
    <source>
        <dbReference type="EnsemblPlants" id="Bo9g133230.1"/>
    </source>
</evidence>
<keyword evidence="1" id="KW-0863">Zinc-finger</keyword>
<dbReference type="InterPro" id="IPR001878">
    <property type="entry name" value="Znf_CCHC"/>
</dbReference>
<evidence type="ECO:0000313" key="4">
    <source>
        <dbReference type="Proteomes" id="UP000032141"/>
    </source>
</evidence>
<keyword evidence="1" id="KW-0862">Zinc</keyword>
<reference evidence="3 4" key="1">
    <citation type="journal article" date="2014" name="Genome Biol.">
        <title>Transcriptome and methylome profiling reveals relics of genome dominance in the mesopolyploid Brassica oleracea.</title>
        <authorList>
            <person name="Parkin I.A."/>
            <person name="Koh C."/>
            <person name="Tang H."/>
            <person name="Robinson S.J."/>
            <person name="Kagale S."/>
            <person name="Clarke W.E."/>
            <person name="Town C.D."/>
            <person name="Nixon J."/>
            <person name="Krishnakumar V."/>
            <person name="Bidwell S.L."/>
            <person name="Denoeud F."/>
            <person name="Belcram H."/>
            <person name="Links M.G."/>
            <person name="Just J."/>
            <person name="Clarke C."/>
            <person name="Bender T."/>
            <person name="Huebert T."/>
            <person name="Mason A.S."/>
            <person name="Pires J.C."/>
            <person name="Barker G."/>
            <person name="Moore J."/>
            <person name="Walley P.G."/>
            <person name="Manoli S."/>
            <person name="Batley J."/>
            <person name="Edwards D."/>
            <person name="Nelson M.N."/>
            <person name="Wang X."/>
            <person name="Paterson A.H."/>
            <person name="King G."/>
            <person name="Bancroft I."/>
            <person name="Chalhoub B."/>
            <person name="Sharpe A.G."/>
        </authorList>
    </citation>
    <scope>NUCLEOTIDE SEQUENCE</scope>
    <source>
        <strain evidence="3 4">cv. TO1000</strain>
    </source>
</reference>
<dbReference type="GO" id="GO:0008270">
    <property type="term" value="F:zinc ion binding"/>
    <property type="evidence" value="ECO:0007669"/>
    <property type="project" value="UniProtKB-KW"/>
</dbReference>
<dbReference type="EnsemblPlants" id="Bo9g133230.1">
    <property type="protein sequence ID" value="Bo9g133230.1"/>
    <property type="gene ID" value="Bo9g133230"/>
</dbReference>
<dbReference type="PANTHER" id="PTHR35046:SF18">
    <property type="entry name" value="RNA-DIRECTED DNA POLYMERASE"/>
    <property type="match status" value="1"/>
</dbReference>
<dbReference type="InterPro" id="IPR021109">
    <property type="entry name" value="Peptidase_aspartic_dom_sf"/>
</dbReference>
<organism evidence="3 4">
    <name type="scientific">Brassica oleracea var. oleracea</name>
    <dbReference type="NCBI Taxonomy" id="109376"/>
    <lineage>
        <taxon>Eukaryota</taxon>
        <taxon>Viridiplantae</taxon>
        <taxon>Streptophyta</taxon>
        <taxon>Embryophyta</taxon>
        <taxon>Tracheophyta</taxon>
        <taxon>Spermatophyta</taxon>
        <taxon>Magnoliopsida</taxon>
        <taxon>eudicotyledons</taxon>
        <taxon>Gunneridae</taxon>
        <taxon>Pentapetalae</taxon>
        <taxon>rosids</taxon>
        <taxon>malvids</taxon>
        <taxon>Brassicales</taxon>
        <taxon>Brassicaceae</taxon>
        <taxon>Brassiceae</taxon>
        <taxon>Brassica</taxon>
    </lineage>
</organism>
<evidence type="ECO:0000259" key="2">
    <source>
        <dbReference type="PROSITE" id="PS50158"/>
    </source>
</evidence>
<dbReference type="PANTHER" id="PTHR35046">
    <property type="entry name" value="ZINC KNUCKLE (CCHC-TYPE) FAMILY PROTEIN"/>
    <property type="match status" value="1"/>
</dbReference>
<keyword evidence="1" id="KW-0479">Metal-binding</keyword>
<dbReference type="Gene3D" id="2.40.70.10">
    <property type="entry name" value="Acid Proteases"/>
    <property type="match status" value="1"/>
</dbReference>
<protein>
    <recommendedName>
        <fullName evidence="2">CCHC-type domain-containing protein</fullName>
    </recommendedName>
</protein>
<dbReference type="InterPro" id="IPR005162">
    <property type="entry name" value="Retrotrans_gag_dom"/>
</dbReference>
<dbReference type="Pfam" id="PF03732">
    <property type="entry name" value="Retrotrans_gag"/>
    <property type="match status" value="1"/>
</dbReference>
<keyword evidence="4" id="KW-1185">Reference proteome</keyword>
<accession>A0A0D3EC53</accession>
<proteinExistence type="predicted"/>
<dbReference type="Gramene" id="Bo9g133230.1">
    <property type="protein sequence ID" value="Bo9g133230.1"/>
    <property type="gene ID" value="Bo9g133230"/>
</dbReference>
<dbReference type="eggNOG" id="KOG0017">
    <property type="taxonomic scope" value="Eukaryota"/>
</dbReference>
<sequence length="400" mass="45837">MRRTMADAIQTGVQAGIQAALQQTQQMQQTHQTHGHNSTKTVVTIRHAENTRWTSGLKLNIPEFHGSSQPKEILDWFITVDELLEFKEVPANKQVPLVTTRFRGHAASWWNQLKLSRSRRGKDKITAWDKLKKHMRKTFIPYNFECLLFQKFHNIKQGPRSVEDYSNEFYQMLTRVDINDSEDQLVARFIAGLRPQLQNMLHQFDLGSVTEARQRALLVEQQTRLGASDPRPNETVEPRPSRPNALRCFTCGERGHIQTACLHKGRRGLPTNEKEITGDPVYDTEDGQFDDVEEEEVSGDTGTFLMKRRNFLAPKTTEVWQRTTLFSSTCTVKGKVCCFVIDLGCSANVFSEEAVHELALTIENHPHPYRLIWMQTGAEVYVSKRTLISLSIGSFYKDTI</sequence>
<evidence type="ECO:0000256" key="1">
    <source>
        <dbReference type="PROSITE-ProRule" id="PRU00047"/>
    </source>
</evidence>
<feature type="domain" description="CCHC-type" evidence="2">
    <location>
        <begin position="247"/>
        <end position="261"/>
    </location>
</feature>